<accession>A0A317E2W9</accession>
<reference evidence="3" key="1">
    <citation type="submission" date="2018-05" db="EMBL/GenBank/DDBJ databases">
        <title>Zavarzinia sp. HR-AS.</title>
        <authorList>
            <person name="Lee Y."/>
            <person name="Jeon C.O."/>
        </authorList>
    </citation>
    <scope>NUCLEOTIDE SEQUENCE [LARGE SCALE GENOMIC DNA]</scope>
    <source>
        <strain evidence="3">DSM 1231</strain>
    </source>
</reference>
<evidence type="ECO:0000313" key="2">
    <source>
        <dbReference type="EMBL" id="PWR20971.1"/>
    </source>
</evidence>
<dbReference type="InterPro" id="IPR036278">
    <property type="entry name" value="Sialidase_sf"/>
</dbReference>
<dbReference type="Gene3D" id="2.130.10.10">
    <property type="entry name" value="YVTN repeat-like/Quinoprotein amine dehydrogenase"/>
    <property type="match status" value="1"/>
</dbReference>
<dbReference type="PANTHER" id="PTHR47199:SF2">
    <property type="entry name" value="PHOTOSYSTEM II STABILITY_ASSEMBLY FACTOR HCF136, CHLOROPLASTIC"/>
    <property type="match status" value="1"/>
</dbReference>
<feature type="signal peptide" evidence="1">
    <location>
        <begin position="1"/>
        <end position="23"/>
    </location>
</feature>
<protein>
    <recommendedName>
        <fullName evidence="4">Photosynthesis system II assembly factor Ycf48/Hcf136-like domain-containing protein</fullName>
    </recommendedName>
</protein>
<keyword evidence="3" id="KW-1185">Reference proteome</keyword>
<organism evidence="2 3">
    <name type="scientific">Zavarzinia compransoris</name>
    <dbReference type="NCBI Taxonomy" id="1264899"/>
    <lineage>
        <taxon>Bacteria</taxon>
        <taxon>Pseudomonadati</taxon>
        <taxon>Pseudomonadota</taxon>
        <taxon>Alphaproteobacteria</taxon>
        <taxon>Rhodospirillales</taxon>
        <taxon>Zavarziniaceae</taxon>
        <taxon>Zavarzinia</taxon>
    </lineage>
</organism>
<dbReference type="PANTHER" id="PTHR47199">
    <property type="entry name" value="PHOTOSYSTEM II STABILITY/ASSEMBLY FACTOR HCF136, CHLOROPLASTIC"/>
    <property type="match status" value="1"/>
</dbReference>
<dbReference type="AlphaFoldDB" id="A0A317E2W9"/>
<evidence type="ECO:0000256" key="1">
    <source>
        <dbReference type="SAM" id="SignalP"/>
    </source>
</evidence>
<feature type="chain" id="PRO_5016418045" description="Photosynthesis system II assembly factor Ycf48/Hcf136-like domain-containing protein" evidence="1">
    <location>
        <begin position="24"/>
        <end position="317"/>
    </location>
</feature>
<proteinExistence type="predicted"/>
<dbReference type="RefSeq" id="WP_109921615.1">
    <property type="nucleotide sequence ID" value="NZ_QGLF01000003.1"/>
</dbReference>
<name>A0A317E2W9_9PROT</name>
<dbReference type="SUPFAM" id="SSF50939">
    <property type="entry name" value="Sialidases"/>
    <property type="match status" value="1"/>
</dbReference>
<dbReference type="InterPro" id="IPR015943">
    <property type="entry name" value="WD40/YVTN_repeat-like_dom_sf"/>
</dbReference>
<gene>
    <name evidence="2" type="ORF">DKG75_13355</name>
</gene>
<dbReference type="OrthoDB" id="9764804at2"/>
<dbReference type="CDD" id="cd15482">
    <property type="entry name" value="Sialidase_non-viral"/>
    <property type="match status" value="1"/>
</dbReference>
<dbReference type="Proteomes" id="UP000246077">
    <property type="component" value="Unassembled WGS sequence"/>
</dbReference>
<keyword evidence="1" id="KW-0732">Signal</keyword>
<evidence type="ECO:0008006" key="4">
    <source>
        <dbReference type="Google" id="ProtNLM"/>
    </source>
</evidence>
<evidence type="ECO:0000313" key="3">
    <source>
        <dbReference type="Proteomes" id="UP000246077"/>
    </source>
</evidence>
<dbReference type="EMBL" id="QGLF01000003">
    <property type="protein sequence ID" value="PWR20971.1"/>
    <property type="molecule type" value="Genomic_DNA"/>
</dbReference>
<comment type="caution">
    <text evidence="2">The sequence shown here is derived from an EMBL/GenBank/DDBJ whole genome shotgun (WGS) entry which is preliminary data.</text>
</comment>
<sequence>MRFRGHLALGLILAGIAPAGAKAGTIGFDVVHQGTMHEAVYCINRDQDRLIAVGAPNLLFDSADGGRTWTQNTTVAFSGAPMGCRLKHGIGFVVGQGGQIFRQEAGAWSAVPKATEARLFAVDHNAKGLAVAVGAFGAVLVSTDAGRSWTPVQYDWSSTNTEGFEPHVYAVSVAEDGTILIAAEFESILRSTDQGRTWTLVHKGKASLFDLSVGTDGIGFAVGQDGRVLRTADGGLSWTAVPTGVSTNLLGVSRDGAGKVLVSGLRTLLVGADDGSALVSVEAGDVATGWYQGIARGGNGAWLLGGQSGRLVQVTSK</sequence>